<name>A0A6C0ICE4_9ZZZZ</name>
<dbReference type="AlphaFoldDB" id="A0A6C0ICE4"/>
<dbReference type="EMBL" id="MN740157">
    <property type="protein sequence ID" value="QHT90728.1"/>
    <property type="molecule type" value="Genomic_DNA"/>
</dbReference>
<sequence length="136" mass="16150">MEITKPYCLLAYRWLFAWIHLLHSLSDRHEALQPYHEWFSQLDEHVLVESVQHFFDYFVALGNIKAVAQRQFTHMTPLYGKTWPLGLMVQAFSERDQDIFRTFTMDVYLSVVDPIVAEEVGIVLSDMERLKHFKTE</sequence>
<evidence type="ECO:0000313" key="1">
    <source>
        <dbReference type="EMBL" id="QHT90728.1"/>
    </source>
</evidence>
<proteinExistence type="predicted"/>
<organism evidence="1">
    <name type="scientific">viral metagenome</name>
    <dbReference type="NCBI Taxonomy" id="1070528"/>
    <lineage>
        <taxon>unclassified sequences</taxon>
        <taxon>metagenomes</taxon>
        <taxon>organismal metagenomes</taxon>
    </lineage>
</organism>
<accession>A0A6C0ICE4</accession>
<protein>
    <submittedName>
        <fullName evidence="1">Uncharacterized protein</fullName>
    </submittedName>
</protein>
<reference evidence="1" key="1">
    <citation type="journal article" date="2020" name="Nature">
        <title>Giant virus diversity and host interactions through global metagenomics.</title>
        <authorList>
            <person name="Schulz F."/>
            <person name="Roux S."/>
            <person name="Paez-Espino D."/>
            <person name="Jungbluth S."/>
            <person name="Walsh D.A."/>
            <person name="Denef V.J."/>
            <person name="McMahon K.D."/>
            <person name="Konstantinidis K.T."/>
            <person name="Eloe-Fadrosh E.A."/>
            <person name="Kyrpides N.C."/>
            <person name="Woyke T."/>
        </authorList>
    </citation>
    <scope>NUCLEOTIDE SEQUENCE</scope>
    <source>
        <strain evidence="1">GVMAG-M-3300023184-71</strain>
    </source>
</reference>